<dbReference type="Gene3D" id="1.20.1070.10">
    <property type="entry name" value="Rhodopsin 7-helix transmembrane proteins"/>
    <property type="match status" value="1"/>
</dbReference>
<gene>
    <name evidence="11" type="ORF">BV898_16367</name>
</gene>
<feature type="transmembrane region" description="Helical" evidence="9">
    <location>
        <begin position="161"/>
        <end position="181"/>
    </location>
</feature>
<dbReference type="EMBL" id="MTYJ01000243">
    <property type="protein sequence ID" value="OWA51906.1"/>
    <property type="molecule type" value="Genomic_DNA"/>
</dbReference>
<dbReference type="PROSITE" id="PS50262">
    <property type="entry name" value="G_PROTEIN_RECEP_F1_2"/>
    <property type="match status" value="1"/>
</dbReference>
<keyword evidence="8" id="KW-0716">Sensory transduction</keyword>
<evidence type="ECO:0000313" key="12">
    <source>
        <dbReference type="Proteomes" id="UP000192578"/>
    </source>
</evidence>
<dbReference type="OrthoDB" id="5959154at2759"/>
<feature type="transmembrane region" description="Helical" evidence="9">
    <location>
        <begin position="121"/>
        <end position="140"/>
    </location>
</feature>
<comment type="subcellular location">
    <subcellularLocation>
        <location evidence="1">Membrane</location>
        <topology evidence="1">Multi-pass membrane protein</topology>
    </subcellularLocation>
</comment>
<reference evidence="12" key="1">
    <citation type="submission" date="2017-01" db="EMBL/GenBank/DDBJ databases">
        <title>Comparative genomics of anhydrobiosis in the tardigrade Hypsibius dujardini.</title>
        <authorList>
            <person name="Yoshida Y."/>
            <person name="Koutsovoulos G."/>
            <person name="Laetsch D."/>
            <person name="Stevens L."/>
            <person name="Kumar S."/>
            <person name="Horikawa D."/>
            <person name="Ishino K."/>
            <person name="Komine S."/>
            <person name="Tomita M."/>
            <person name="Blaxter M."/>
            <person name="Arakawa K."/>
        </authorList>
    </citation>
    <scope>NUCLEOTIDE SEQUENCE [LARGE SCALE GENOMIC DNA]</scope>
    <source>
        <strain evidence="12">Z151</strain>
    </source>
</reference>
<dbReference type="AlphaFoldDB" id="A0A9X6RLR6"/>
<evidence type="ECO:0000256" key="7">
    <source>
        <dbReference type="ARBA" id="ARBA00023224"/>
    </source>
</evidence>
<name>A0A9X6RLR6_HYPEX</name>
<protein>
    <recommendedName>
        <fullName evidence="10">G-protein coupled receptors family 1 profile domain-containing protein</fullName>
    </recommendedName>
</protein>
<dbReference type="GO" id="GO:0007601">
    <property type="term" value="P:visual perception"/>
    <property type="evidence" value="ECO:0007669"/>
    <property type="project" value="UniProtKB-KW"/>
</dbReference>
<evidence type="ECO:0000313" key="11">
    <source>
        <dbReference type="EMBL" id="OWA51906.1"/>
    </source>
</evidence>
<dbReference type="GO" id="GO:0004930">
    <property type="term" value="F:G protein-coupled receptor activity"/>
    <property type="evidence" value="ECO:0007669"/>
    <property type="project" value="UniProtKB-KW"/>
</dbReference>
<dbReference type="PANTHER" id="PTHR24240">
    <property type="entry name" value="OPSIN"/>
    <property type="match status" value="1"/>
</dbReference>
<evidence type="ECO:0000256" key="2">
    <source>
        <dbReference type="ARBA" id="ARBA00022692"/>
    </source>
</evidence>
<feature type="transmembrane region" description="Helical" evidence="9">
    <location>
        <begin position="320"/>
        <end position="342"/>
    </location>
</feature>
<dbReference type="Pfam" id="PF00001">
    <property type="entry name" value="7tm_1"/>
    <property type="match status" value="1"/>
</dbReference>
<dbReference type="InterPro" id="IPR000276">
    <property type="entry name" value="GPCR_Rhodpsn"/>
</dbReference>
<dbReference type="CDD" id="cd00637">
    <property type="entry name" value="7tm_classA_rhodopsin-like"/>
    <property type="match status" value="1"/>
</dbReference>
<comment type="caution">
    <text evidence="11">The sequence shown here is derived from an EMBL/GenBank/DDBJ whole genome shotgun (WGS) entry which is preliminary data.</text>
</comment>
<evidence type="ECO:0000256" key="8">
    <source>
        <dbReference type="ARBA" id="ARBA00023305"/>
    </source>
</evidence>
<proteinExistence type="predicted"/>
<keyword evidence="4" id="KW-0297">G-protein coupled receptor</keyword>
<keyword evidence="5 9" id="KW-0472">Membrane</keyword>
<evidence type="ECO:0000256" key="4">
    <source>
        <dbReference type="ARBA" id="ARBA00023040"/>
    </source>
</evidence>
<keyword evidence="6" id="KW-0675">Receptor</keyword>
<sequence>MPATGNFTFNASIAFAFLTVQTDRHFINTSRNGTTEPANSSAQWNLMSEFFVCIALSGFTLNGLALARFITDRTPFNIIIILLLSLNLFSSLTQWGLIALATLYRGRGKFFMGQRVCDLNLLANVIVSALLINTHGLLAVNRAWAVVHPFSYRRLHSQRGALRLVAGLCGYVILVTFPFWLMDAVTYRLPLEVNGCNMNIPAQAVYNVTASLLIYTLPVVVVWVAFVVVVLHTIMRIRRRKRALRPRDVPLAGMSLDGTRTIPATNTTATTATKEPPGKNPRWRSYTVLTLLTVSVTVCYMPRTIYAGLRLFIPSISDPFFFQVASMLFACQLILDPILLTLTMGKIPSVRCGM</sequence>
<evidence type="ECO:0000256" key="9">
    <source>
        <dbReference type="SAM" id="Phobius"/>
    </source>
</evidence>
<keyword evidence="12" id="KW-1185">Reference proteome</keyword>
<feature type="transmembrane region" description="Helical" evidence="9">
    <location>
        <begin position="46"/>
        <end position="66"/>
    </location>
</feature>
<evidence type="ECO:0000256" key="6">
    <source>
        <dbReference type="ARBA" id="ARBA00023170"/>
    </source>
</evidence>
<keyword evidence="2 9" id="KW-0812">Transmembrane</keyword>
<accession>A0A9X6RLR6</accession>
<feature type="transmembrane region" description="Helical" evidence="9">
    <location>
        <begin position="212"/>
        <end position="235"/>
    </location>
</feature>
<dbReference type="Proteomes" id="UP000192578">
    <property type="component" value="Unassembled WGS sequence"/>
</dbReference>
<feature type="domain" description="G-protein coupled receptors family 1 profile" evidence="10">
    <location>
        <begin position="58"/>
        <end position="340"/>
    </location>
</feature>
<evidence type="ECO:0000259" key="10">
    <source>
        <dbReference type="PROSITE" id="PS50262"/>
    </source>
</evidence>
<keyword evidence="7" id="KW-0807">Transducer</keyword>
<dbReference type="InterPro" id="IPR050125">
    <property type="entry name" value="GPCR_opsins"/>
</dbReference>
<keyword evidence="8" id="KW-0844">Vision</keyword>
<dbReference type="SUPFAM" id="SSF81321">
    <property type="entry name" value="Family A G protein-coupled receptor-like"/>
    <property type="match status" value="1"/>
</dbReference>
<feature type="transmembrane region" description="Helical" evidence="9">
    <location>
        <begin position="286"/>
        <end position="308"/>
    </location>
</feature>
<dbReference type="InterPro" id="IPR017452">
    <property type="entry name" value="GPCR_Rhodpsn_7TM"/>
</dbReference>
<evidence type="ECO:0000256" key="1">
    <source>
        <dbReference type="ARBA" id="ARBA00004141"/>
    </source>
</evidence>
<feature type="transmembrane region" description="Helical" evidence="9">
    <location>
        <begin position="78"/>
        <end position="101"/>
    </location>
</feature>
<evidence type="ECO:0000256" key="5">
    <source>
        <dbReference type="ARBA" id="ARBA00023136"/>
    </source>
</evidence>
<dbReference type="GO" id="GO:0016020">
    <property type="term" value="C:membrane"/>
    <property type="evidence" value="ECO:0007669"/>
    <property type="project" value="UniProtKB-SubCell"/>
</dbReference>
<organism evidence="11 12">
    <name type="scientific">Hypsibius exemplaris</name>
    <name type="common">Freshwater tardigrade</name>
    <dbReference type="NCBI Taxonomy" id="2072580"/>
    <lineage>
        <taxon>Eukaryota</taxon>
        <taxon>Metazoa</taxon>
        <taxon>Ecdysozoa</taxon>
        <taxon>Tardigrada</taxon>
        <taxon>Eutardigrada</taxon>
        <taxon>Parachela</taxon>
        <taxon>Hypsibioidea</taxon>
        <taxon>Hypsibiidae</taxon>
        <taxon>Hypsibius</taxon>
    </lineage>
</organism>
<evidence type="ECO:0000256" key="3">
    <source>
        <dbReference type="ARBA" id="ARBA00022989"/>
    </source>
</evidence>
<keyword evidence="3 9" id="KW-1133">Transmembrane helix</keyword>